<comment type="caution">
    <text evidence="1">The sequence shown here is derived from an EMBL/GenBank/DDBJ whole genome shotgun (WGS) entry which is preliminary data.</text>
</comment>
<reference evidence="2" key="1">
    <citation type="submission" date="2017-01" db="EMBL/GenBank/DDBJ databases">
        <title>Genome Analysis of Deinococcus marmoris KOPRI26562.</title>
        <authorList>
            <person name="Kim J.H."/>
            <person name="Oh H.-M."/>
        </authorList>
    </citation>
    <scope>NUCLEOTIDE SEQUENCE [LARGE SCALE GENOMIC DNA]</scope>
    <source>
        <strain evidence="2">PAMC 26633</strain>
    </source>
</reference>
<gene>
    <name evidence="1" type="ORF">BSU04_20445</name>
</gene>
<evidence type="ECO:0000313" key="2">
    <source>
        <dbReference type="Proteomes" id="UP000214720"/>
    </source>
</evidence>
<protein>
    <recommendedName>
        <fullName evidence="3">Glycosyl hydrolase</fullName>
    </recommendedName>
</protein>
<dbReference type="GO" id="GO:0010411">
    <property type="term" value="P:xyloglucan metabolic process"/>
    <property type="evidence" value="ECO:0007669"/>
    <property type="project" value="TreeGrafter"/>
</dbReference>
<organism evidence="1 2">
    <name type="scientific">Caballeronia sordidicola</name>
    <name type="common">Burkholderia sordidicola</name>
    <dbReference type="NCBI Taxonomy" id="196367"/>
    <lineage>
        <taxon>Bacteria</taxon>
        <taxon>Pseudomonadati</taxon>
        <taxon>Pseudomonadota</taxon>
        <taxon>Betaproteobacteria</taxon>
        <taxon>Burkholderiales</taxon>
        <taxon>Burkholderiaceae</taxon>
        <taxon>Caballeronia</taxon>
    </lineage>
</organism>
<dbReference type="OrthoDB" id="9767885at2"/>
<sequence>MVTCLSPNGGDQTRAVGPALKLLVGTICGVYMLGREQVGDAWTVEYSAINDKQISSLLYEERSGLLFAGVHGNGGLWMSSDSGMTWTPRMNGLDRPHVYTIAVQYRGDKTVLFAGVEPHGLYRSEDLGQNWHDVPSIMDVAGTEKWNFPPPPHIAHVKHIAFHPADPATYYVCIEQGALLKTIDDGATWIESSNFEADDDFFRNDTHRVVIRASNPDDIFIATGEGLYRSVDAGTTWDHLTFRSDRIGYPDILYLDPRDEEVIYLGGAGKAPREWRKMSPPYSNAGLIRSSDNGKSWTELTHGLPNPVVGNIEAMTMHFWDDQVAFFGGTATGEVHISEDSGASWSLLAKDLPPISKAGHYRWFLTPEQREHIEDQMRSWGAHKALEDERGDV</sequence>
<dbReference type="EMBL" id="MTHB01000119">
    <property type="protein sequence ID" value="OXC76729.1"/>
    <property type="molecule type" value="Genomic_DNA"/>
</dbReference>
<dbReference type="SUPFAM" id="SSF110296">
    <property type="entry name" value="Oligoxyloglucan reducing end-specific cellobiohydrolase"/>
    <property type="match status" value="2"/>
</dbReference>
<dbReference type="Proteomes" id="UP000214720">
    <property type="component" value="Unassembled WGS sequence"/>
</dbReference>
<accession>A0A226X0S6</accession>
<dbReference type="InterPro" id="IPR052025">
    <property type="entry name" value="Xyloglucanase_GH74"/>
</dbReference>
<dbReference type="CDD" id="cd15482">
    <property type="entry name" value="Sialidase_non-viral"/>
    <property type="match status" value="1"/>
</dbReference>
<evidence type="ECO:0000313" key="1">
    <source>
        <dbReference type="EMBL" id="OXC76729.1"/>
    </source>
</evidence>
<name>A0A226X0S6_CABSO</name>
<dbReference type="PANTHER" id="PTHR43739:SF5">
    <property type="entry name" value="EXO-ALPHA-SIALIDASE"/>
    <property type="match status" value="1"/>
</dbReference>
<proteinExistence type="predicted"/>
<dbReference type="AlphaFoldDB" id="A0A226X0S6"/>
<dbReference type="InterPro" id="IPR015943">
    <property type="entry name" value="WD40/YVTN_repeat-like_dom_sf"/>
</dbReference>
<evidence type="ECO:0008006" key="3">
    <source>
        <dbReference type="Google" id="ProtNLM"/>
    </source>
</evidence>
<dbReference type="RefSeq" id="WP_089162155.1">
    <property type="nucleotide sequence ID" value="NZ_MTHB01000119.1"/>
</dbReference>
<dbReference type="PANTHER" id="PTHR43739">
    <property type="entry name" value="XYLOGLUCANASE (EUROFUNG)"/>
    <property type="match status" value="1"/>
</dbReference>
<dbReference type="Gene3D" id="2.130.10.10">
    <property type="entry name" value="YVTN repeat-like/Quinoprotein amine dehydrogenase"/>
    <property type="match status" value="1"/>
</dbReference>